<keyword evidence="3" id="KW-1185">Reference proteome</keyword>
<dbReference type="CDD" id="cd07344">
    <property type="entry name" value="M48_yhfN_like"/>
    <property type="match status" value="1"/>
</dbReference>
<sequence>MSNMQRMAKIRINDLDVEYEVIPRKVKYPRLEIKTGYLRVIVPEGYDGAGRLVEKHRKWIYNHLCMLEHSKHEARKRSLNLERTEEEFRSLVRELVGKFADQLKVDFKLVRFRKMKTRWGSCSSRGNININRYMIYLPEELVEYVVFHEVAHLVEMGHNKRFWGIVSSEFGDYSEFEDELSIYWILIKEKFITPFEN</sequence>
<evidence type="ECO:0000259" key="1">
    <source>
        <dbReference type="Pfam" id="PF01863"/>
    </source>
</evidence>
<dbReference type="PANTHER" id="PTHR30399">
    <property type="entry name" value="UNCHARACTERIZED PROTEIN YGJP"/>
    <property type="match status" value="1"/>
</dbReference>
<gene>
    <name evidence="2" type="ORF">MCBB_1553</name>
</gene>
<dbReference type="EMBL" id="LT607756">
    <property type="protein sequence ID" value="SCG86108.1"/>
    <property type="molecule type" value="Genomic_DNA"/>
</dbReference>
<dbReference type="PANTHER" id="PTHR30399:SF1">
    <property type="entry name" value="UTP PYROPHOSPHATASE"/>
    <property type="match status" value="1"/>
</dbReference>
<accession>A0A1D3L3H2</accession>
<organism evidence="2 3">
    <name type="scientific">Methanobacterium congolense</name>
    <dbReference type="NCBI Taxonomy" id="118062"/>
    <lineage>
        <taxon>Archaea</taxon>
        <taxon>Methanobacteriati</taxon>
        <taxon>Methanobacteriota</taxon>
        <taxon>Methanomada group</taxon>
        <taxon>Methanobacteria</taxon>
        <taxon>Methanobacteriales</taxon>
        <taxon>Methanobacteriaceae</taxon>
        <taxon>Methanobacterium</taxon>
    </lineage>
</organism>
<name>A0A1D3L3H2_9EURY</name>
<proteinExistence type="predicted"/>
<feature type="domain" description="YgjP-like metallopeptidase" evidence="1">
    <location>
        <begin position="72"/>
        <end position="181"/>
    </location>
</feature>
<dbReference type="Gene3D" id="3.30.2010.10">
    <property type="entry name" value="Metalloproteases ('zincins'), catalytic domain"/>
    <property type="match status" value="1"/>
</dbReference>
<protein>
    <recommendedName>
        <fullName evidence="1">YgjP-like metallopeptidase domain-containing protein</fullName>
    </recommendedName>
</protein>
<evidence type="ECO:0000313" key="2">
    <source>
        <dbReference type="EMBL" id="SCG86108.1"/>
    </source>
</evidence>
<reference evidence="2 3" key="1">
    <citation type="submission" date="2016-08" db="EMBL/GenBank/DDBJ databases">
        <authorList>
            <person name="Seilhamer J.J."/>
        </authorList>
    </citation>
    <scope>NUCLEOTIDE SEQUENCE [LARGE SCALE GENOMIC DNA]</scope>
    <source>
        <strain evidence="2">Buetzberg</strain>
    </source>
</reference>
<dbReference type="InterPro" id="IPR053136">
    <property type="entry name" value="UTP_pyrophosphatase-like"/>
</dbReference>
<dbReference type="Proteomes" id="UP000094707">
    <property type="component" value="Chromosome I"/>
</dbReference>
<dbReference type="Pfam" id="PF01863">
    <property type="entry name" value="YgjP-like"/>
    <property type="match status" value="1"/>
</dbReference>
<evidence type="ECO:0000313" key="3">
    <source>
        <dbReference type="Proteomes" id="UP000094707"/>
    </source>
</evidence>
<dbReference type="InterPro" id="IPR002725">
    <property type="entry name" value="YgjP-like_metallopeptidase"/>
</dbReference>
<dbReference type="STRING" id="118062.MCBB_1553"/>
<dbReference type="KEGG" id="mcub:MCBB_1553"/>
<dbReference type="AlphaFoldDB" id="A0A1D3L3H2"/>